<proteinExistence type="predicted"/>
<sequence length="109" mass="12470">MKPPTSSINLLVCKRREHLQIPGAVECYGTGCSICTLEGSFSHERVYLSCGHPFCKCHITKWFDEKGKRTCPTCRSDVPEEDAHFKKDGTYALGWPPQLFMIEFGYERH</sequence>
<accession>A0A6A5SHP9</accession>
<reference evidence="3" key="1">
    <citation type="journal article" date="2020" name="Stud. Mycol.">
        <title>101 Dothideomycetes genomes: a test case for predicting lifestyles and emergence of pathogens.</title>
        <authorList>
            <person name="Haridas S."/>
            <person name="Albert R."/>
            <person name="Binder M."/>
            <person name="Bloem J."/>
            <person name="Labutti K."/>
            <person name="Salamov A."/>
            <person name="Andreopoulos B."/>
            <person name="Baker S."/>
            <person name="Barry K."/>
            <person name="Bills G."/>
            <person name="Bluhm B."/>
            <person name="Cannon C."/>
            <person name="Castanera R."/>
            <person name="Culley D."/>
            <person name="Daum C."/>
            <person name="Ezra D."/>
            <person name="Gonzalez J."/>
            <person name="Henrissat B."/>
            <person name="Kuo A."/>
            <person name="Liang C."/>
            <person name="Lipzen A."/>
            <person name="Lutzoni F."/>
            <person name="Magnuson J."/>
            <person name="Mondo S."/>
            <person name="Nolan M."/>
            <person name="Ohm R."/>
            <person name="Pangilinan J."/>
            <person name="Park H.-J."/>
            <person name="Ramirez L."/>
            <person name="Alfaro M."/>
            <person name="Sun H."/>
            <person name="Tritt A."/>
            <person name="Yoshinaga Y."/>
            <person name="Zwiers L.-H."/>
            <person name="Turgeon B."/>
            <person name="Goodwin S."/>
            <person name="Spatafora J."/>
            <person name="Crous P."/>
            <person name="Grigoriev I."/>
        </authorList>
    </citation>
    <scope>NUCLEOTIDE SEQUENCE</scope>
    <source>
        <strain evidence="3">CBS 161.51</strain>
    </source>
</reference>
<dbReference type="Proteomes" id="UP000800038">
    <property type="component" value="Unassembled WGS sequence"/>
</dbReference>
<gene>
    <name evidence="3" type="ORF">EJ02DRAFT_38419</name>
</gene>
<dbReference type="EMBL" id="ML976117">
    <property type="protein sequence ID" value="KAF1938036.1"/>
    <property type="molecule type" value="Genomic_DNA"/>
</dbReference>
<dbReference type="SUPFAM" id="SSF57850">
    <property type="entry name" value="RING/U-box"/>
    <property type="match status" value="1"/>
</dbReference>
<name>A0A6A5SHP9_9PLEO</name>
<evidence type="ECO:0000313" key="3">
    <source>
        <dbReference type="EMBL" id="KAF1938036.1"/>
    </source>
</evidence>
<keyword evidence="4" id="KW-1185">Reference proteome</keyword>
<protein>
    <recommendedName>
        <fullName evidence="2">RING-type domain-containing protein</fullName>
    </recommendedName>
</protein>
<dbReference type="AlphaFoldDB" id="A0A6A5SHP9"/>
<keyword evidence="1" id="KW-0479">Metal-binding</keyword>
<dbReference type="OrthoDB" id="3760579at2759"/>
<evidence type="ECO:0000259" key="2">
    <source>
        <dbReference type="PROSITE" id="PS50089"/>
    </source>
</evidence>
<dbReference type="PROSITE" id="PS50089">
    <property type="entry name" value="ZF_RING_2"/>
    <property type="match status" value="1"/>
</dbReference>
<dbReference type="InterPro" id="IPR001841">
    <property type="entry name" value="Znf_RING"/>
</dbReference>
<feature type="domain" description="RING-type" evidence="2">
    <location>
        <begin position="32"/>
        <end position="75"/>
    </location>
</feature>
<dbReference type="InterPro" id="IPR013083">
    <property type="entry name" value="Znf_RING/FYVE/PHD"/>
</dbReference>
<dbReference type="Pfam" id="PF13639">
    <property type="entry name" value="zf-RING_2"/>
    <property type="match status" value="1"/>
</dbReference>
<evidence type="ECO:0000313" key="4">
    <source>
        <dbReference type="Proteomes" id="UP000800038"/>
    </source>
</evidence>
<dbReference type="Gene3D" id="3.30.40.10">
    <property type="entry name" value="Zinc/RING finger domain, C3HC4 (zinc finger)"/>
    <property type="match status" value="1"/>
</dbReference>
<organism evidence="3 4">
    <name type="scientific">Clathrospora elynae</name>
    <dbReference type="NCBI Taxonomy" id="706981"/>
    <lineage>
        <taxon>Eukaryota</taxon>
        <taxon>Fungi</taxon>
        <taxon>Dikarya</taxon>
        <taxon>Ascomycota</taxon>
        <taxon>Pezizomycotina</taxon>
        <taxon>Dothideomycetes</taxon>
        <taxon>Pleosporomycetidae</taxon>
        <taxon>Pleosporales</taxon>
        <taxon>Diademaceae</taxon>
        <taxon>Clathrospora</taxon>
    </lineage>
</organism>
<dbReference type="GO" id="GO:0008270">
    <property type="term" value="F:zinc ion binding"/>
    <property type="evidence" value="ECO:0007669"/>
    <property type="project" value="UniProtKB-KW"/>
</dbReference>
<keyword evidence="1" id="KW-0862">Zinc</keyword>
<keyword evidence="1" id="KW-0863">Zinc-finger</keyword>
<evidence type="ECO:0000256" key="1">
    <source>
        <dbReference type="PROSITE-ProRule" id="PRU00175"/>
    </source>
</evidence>